<keyword evidence="4" id="KW-1185">Reference proteome</keyword>
<organism evidence="3 4">
    <name type="scientific">Ramlibacter henchirensis</name>
    <dbReference type="NCBI Taxonomy" id="204072"/>
    <lineage>
        <taxon>Bacteria</taxon>
        <taxon>Pseudomonadati</taxon>
        <taxon>Pseudomonadota</taxon>
        <taxon>Betaproteobacteria</taxon>
        <taxon>Burkholderiales</taxon>
        <taxon>Comamonadaceae</taxon>
        <taxon>Ramlibacter</taxon>
    </lineage>
</organism>
<keyword evidence="2" id="KW-0732">Signal</keyword>
<evidence type="ECO:0000256" key="1">
    <source>
        <dbReference type="SAM" id="MobiDB-lite"/>
    </source>
</evidence>
<evidence type="ECO:0000313" key="4">
    <source>
        <dbReference type="Proteomes" id="UP000298180"/>
    </source>
</evidence>
<evidence type="ECO:0000313" key="3">
    <source>
        <dbReference type="EMBL" id="TFZ02285.1"/>
    </source>
</evidence>
<comment type="caution">
    <text evidence="3">The sequence shown here is derived from an EMBL/GenBank/DDBJ whole genome shotgun (WGS) entry which is preliminary data.</text>
</comment>
<accession>A0A4Z0BW67</accession>
<gene>
    <name evidence="3" type="ORF">EZ313_13510</name>
</gene>
<dbReference type="OrthoDB" id="8882904at2"/>
<protein>
    <submittedName>
        <fullName evidence="3">Uncharacterized protein</fullName>
    </submittedName>
</protein>
<reference evidence="3 4" key="1">
    <citation type="submission" date="2019-03" db="EMBL/GenBank/DDBJ databases">
        <title>Ramlibacter henchirensis DSM 14656, whole genome shotgun sequence.</title>
        <authorList>
            <person name="Zhang X."/>
            <person name="Feng G."/>
            <person name="Zhu H."/>
        </authorList>
    </citation>
    <scope>NUCLEOTIDE SEQUENCE [LARGE SCALE GENOMIC DNA]</scope>
    <source>
        <strain evidence="3 4">DSM 14656</strain>
    </source>
</reference>
<dbReference type="EMBL" id="SMLM01000002">
    <property type="protein sequence ID" value="TFZ02285.1"/>
    <property type="molecule type" value="Genomic_DNA"/>
</dbReference>
<name>A0A4Z0BW67_9BURK</name>
<dbReference type="RefSeq" id="WP_135263812.1">
    <property type="nucleotide sequence ID" value="NZ_SMLM01000002.1"/>
</dbReference>
<feature type="signal peptide" evidence="2">
    <location>
        <begin position="1"/>
        <end position="26"/>
    </location>
</feature>
<feature type="chain" id="PRO_5021204017" evidence="2">
    <location>
        <begin position="27"/>
        <end position="387"/>
    </location>
</feature>
<evidence type="ECO:0000256" key="2">
    <source>
        <dbReference type="SAM" id="SignalP"/>
    </source>
</evidence>
<feature type="region of interest" description="Disordered" evidence="1">
    <location>
        <begin position="172"/>
        <end position="192"/>
    </location>
</feature>
<proteinExistence type="predicted"/>
<sequence length="387" mass="41382">MPRSIWSPCRPLCAALAAVLSGMAQAETPPPPESASGSLETPDVQLRYELVPPREGQQGRLLLQGEVEAGPTRLRTQVRIAPGTLDQPVGGVDASWDMPAPGPLGRMVVGDGYTGGAGWSPPARITGLRFGRAVTLREPLRADPVPVAAPAFLGLHPSVGWEERWRAEARRLMPTGGGPSAPTPGDPQPLRAGATDYEVQIGRLREGWDTTDRRYGQGFGAAAYRAGLFEGLTAEARAEWTSTQSAQGFELLQQLGGGTALQALTAQSTAPEGSGQRWGIGLVSPGERLRWRLSYAAADREFRSPTGGAEAREGVRLDTRVQLTRRASAEASLARRMAWDAVAPESTLALGSELDLTRQVRMRMDLSRRVGVDPAWRAGVSMSLPLE</sequence>
<dbReference type="Proteomes" id="UP000298180">
    <property type="component" value="Unassembled WGS sequence"/>
</dbReference>
<dbReference type="AlphaFoldDB" id="A0A4Z0BW67"/>